<sequence>MMKIVLTLFLFLCVEMGYGKEKNEIGTLCDIDTLNKLEIIHYPKYISTNVAMSAEQLMLRYTYKFEVNDVQETPFRDEIIKMLNVDYFECKCGNNDVRWGIRIVSEKNKVCNLYFDAFGTCGKVNDMKVCFKNNSIMKWVKNRIPLFVQYDS</sequence>
<comment type="caution">
    <text evidence="1">The sequence shown here is derived from an EMBL/GenBank/DDBJ whole genome shotgun (WGS) entry which is preliminary data.</text>
</comment>
<organism evidence="1">
    <name type="scientific">Salmonella enterica subsp. enterica serovar Kalamu</name>
    <dbReference type="NCBI Taxonomy" id="2564590"/>
    <lineage>
        <taxon>Bacteria</taxon>
        <taxon>Pseudomonadati</taxon>
        <taxon>Pseudomonadota</taxon>
        <taxon>Gammaproteobacteria</taxon>
        <taxon>Enterobacterales</taxon>
        <taxon>Enterobacteriaceae</taxon>
        <taxon>Salmonella</taxon>
    </lineage>
</organism>
<gene>
    <name evidence="1" type="ORF">DO575_23405</name>
</gene>
<dbReference type="AlphaFoldDB" id="A0A5V8Y8X7"/>
<reference evidence="1" key="1">
    <citation type="submission" date="2018-06" db="EMBL/GenBank/DDBJ databases">
        <authorList>
            <person name="Ashton P.M."/>
            <person name="Dallman T."/>
            <person name="Nair S."/>
            <person name="De Pinna E."/>
            <person name="Peters T."/>
            <person name="Grant K."/>
        </authorList>
    </citation>
    <scope>NUCLEOTIDE SEQUENCE</scope>
    <source>
        <strain evidence="1">445985</strain>
    </source>
</reference>
<protein>
    <submittedName>
        <fullName evidence="1">Uncharacterized protein</fullName>
    </submittedName>
</protein>
<evidence type="ECO:0000313" key="1">
    <source>
        <dbReference type="EMBL" id="EBV4913171.1"/>
    </source>
</evidence>
<accession>A0A5V8Y8X7</accession>
<proteinExistence type="predicted"/>
<name>A0A5V8Y8X7_SALET</name>
<dbReference type="EMBL" id="AAHFKB010000059">
    <property type="protein sequence ID" value="EBV4913171.1"/>
    <property type="molecule type" value="Genomic_DNA"/>
</dbReference>